<dbReference type="EMBL" id="QFYR01000001">
    <property type="protein sequence ID" value="RAK57683.1"/>
    <property type="molecule type" value="Genomic_DNA"/>
</dbReference>
<dbReference type="Proteomes" id="UP000249725">
    <property type="component" value="Unassembled WGS sequence"/>
</dbReference>
<protein>
    <submittedName>
        <fullName evidence="2">Phage holin family protein</fullName>
    </submittedName>
</protein>
<gene>
    <name evidence="2" type="ORF">DJ018_07100</name>
</gene>
<keyword evidence="1" id="KW-1133">Transmembrane helix</keyword>
<feature type="transmembrane region" description="Helical" evidence="1">
    <location>
        <begin position="52"/>
        <end position="73"/>
    </location>
</feature>
<evidence type="ECO:0000313" key="2">
    <source>
        <dbReference type="EMBL" id="RAK57683.1"/>
    </source>
</evidence>
<evidence type="ECO:0000313" key="3">
    <source>
        <dbReference type="Proteomes" id="UP000249725"/>
    </source>
</evidence>
<dbReference type="AlphaFoldDB" id="A0A328ARL3"/>
<dbReference type="InterPro" id="IPR009937">
    <property type="entry name" value="Phage_holin_3_6"/>
</dbReference>
<organism evidence="2 3">
    <name type="scientific">Phenylobacterium deserti</name>
    <dbReference type="NCBI Taxonomy" id="1914756"/>
    <lineage>
        <taxon>Bacteria</taxon>
        <taxon>Pseudomonadati</taxon>
        <taxon>Pseudomonadota</taxon>
        <taxon>Alphaproteobacteria</taxon>
        <taxon>Caulobacterales</taxon>
        <taxon>Caulobacteraceae</taxon>
        <taxon>Phenylobacterium</taxon>
    </lineage>
</organism>
<evidence type="ECO:0000256" key="1">
    <source>
        <dbReference type="SAM" id="Phobius"/>
    </source>
</evidence>
<keyword evidence="3" id="KW-1185">Reference proteome</keyword>
<dbReference type="Pfam" id="PF07332">
    <property type="entry name" value="Phage_holin_3_6"/>
    <property type="match status" value="1"/>
</dbReference>
<keyword evidence="1" id="KW-0812">Transmembrane</keyword>
<name>A0A328ARL3_9CAUL</name>
<comment type="caution">
    <text evidence="2">The sequence shown here is derived from an EMBL/GenBank/DDBJ whole genome shotgun (WGS) entry which is preliminary data.</text>
</comment>
<proteinExistence type="predicted"/>
<feature type="transmembrane region" description="Helical" evidence="1">
    <location>
        <begin position="79"/>
        <end position="97"/>
    </location>
</feature>
<sequence>MSVDNDTRSIPEVISAVASDLANLVRKEGELVRAEVSEKISDAAKAGTQMSLGAALLLGGFLTLMAAAVLGLSHFMDPFWAALVVGLVAGLVGYSLVKGAAKKVTPGSLAPDRAARQLKQDAQLVKEQVR</sequence>
<accession>A0A328ARL3</accession>
<dbReference type="RefSeq" id="WP_111514134.1">
    <property type="nucleotide sequence ID" value="NZ_QFYR01000001.1"/>
</dbReference>
<keyword evidence="1" id="KW-0472">Membrane</keyword>
<reference evidence="3" key="1">
    <citation type="submission" date="2018-05" db="EMBL/GenBank/DDBJ databases">
        <authorList>
            <person name="Li X."/>
        </authorList>
    </citation>
    <scope>NUCLEOTIDE SEQUENCE [LARGE SCALE GENOMIC DNA]</scope>
    <source>
        <strain evidence="3">YIM 73061</strain>
    </source>
</reference>
<dbReference type="OrthoDB" id="8253466at2"/>